<dbReference type="Gene3D" id="1.50.10.10">
    <property type="match status" value="1"/>
</dbReference>
<name>A0A346PTJ6_9EURY</name>
<dbReference type="Proteomes" id="UP000258613">
    <property type="component" value="Chromosome"/>
</dbReference>
<dbReference type="KEGG" id="nag:AArcMg_2852"/>
<organism evidence="1 2">
    <name type="scientific">Natrarchaeobaculum sulfurireducens</name>
    <dbReference type="NCBI Taxonomy" id="2044521"/>
    <lineage>
        <taxon>Archaea</taxon>
        <taxon>Methanobacteriati</taxon>
        <taxon>Methanobacteriota</taxon>
        <taxon>Stenosarchaea group</taxon>
        <taxon>Halobacteria</taxon>
        <taxon>Halobacteriales</taxon>
        <taxon>Natrialbaceae</taxon>
        <taxon>Natrarchaeobaculum</taxon>
    </lineage>
</organism>
<proteinExistence type="predicted"/>
<accession>A0A346PTJ6</accession>
<reference evidence="2" key="1">
    <citation type="submission" date="2018-02" db="EMBL/GenBank/DDBJ databases">
        <title>Phenotypic and genomic properties of facultatively anaerobic sulfur-reducing natronoarchaea from hypersaline soda lakes.</title>
        <authorList>
            <person name="Sorokin D.Y."/>
            <person name="Kublanov I.V."/>
            <person name="Roman P."/>
            <person name="Sinninghe Damste J.S."/>
            <person name="Golyshin P.N."/>
            <person name="Rojo D."/>
            <person name="Ciordia S."/>
            <person name="Mena M.D.C."/>
            <person name="Ferrer M."/>
            <person name="Messina E."/>
            <person name="Smedile F."/>
            <person name="La Spada G."/>
            <person name="La Cono V."/>
            <person name="Yakimov M.M."/>
        </authorList>
    </citation>
    <scope>NUCLEOTIDE SEQUENCE [LARGE SCALE GENOMIC DNA]</scope>
    <source>
        <strain evidence="2">AArc-Mg</strain>
    </source>
</reference>
<dbReference type="EMBL" id="CP027033">
    <property type="protein sequence ID" value="AXR82841.1"/>
    <property type="molecule type" value="Genomic_DNA"/>
</dbReference>
<dbReference type="InterPro" id="IPR008928">
    <property type="entry name" value="6-hairpin_glycosidase_sf"/>
</dbReference>
<evidence type="ECO:0000313" key="2">
    <source>
        <dbReference type="Proteomes" id="UP000258613"/>
    </source>
</evidence>
<dbReference type="SUPFAM" id="SSF48208">
    <property type="entry name" value="Six-hairpin glycosidases"/>
    <property type="match status" value="1"/>
</dbReference>
<sequence length="375" mass="42786">MDLSSLISRTAATHIDAIRNDGSVPSGHNGLYGDDETPVRNTSHWLLTFSSLYEATGESRFREAAERTSSYLTSKAGRPSGQTFHHREVQGKDRCNGLIGQAWTIEALTAAAEALDAPELAELAEEVFLLHPQDPRTGIWKRVEVDGQTLPFDATFNHQLWFAATAGLLAGLPWVSDVVDDRVRTFLDELETNLRLYRSGLIFHPLKPTGSPRRLLHLARVDERGRIGVTFLTSSVPLPTRRQQLEWKAVGYHAFNLYAFALLNQQYPDHEFWTTSKWRRALEYVNMREYRETVWENEYASPYNPVGFEVPFAMDVFGTGTAGERRRMITRQLERHYNTATNRMDRNTEDAETLTARMYQATRLENVTLPEFEST</sequence>
<dbReference type="RefSeq" id="WP_117369402.1">
    <property type="nucleotide sequence ID" value="NZ_CP027033.1"/>
</dbReference>
<keyword evidence="2" id="KW-1185">Reference proteome</keyword>
<evidence type="ECO:0000313" key="1">
    <source>
        <dbReference type="EMBL" id="AXR82841.1"/>
    </source>
</evidence>
<dbReference type="InterPro" id="IPR012341">
    <property type="entry name" value="6hp_glycosidase-like_sf"/>
</dbReference>
<gene>
    <name evidence="1" type="ORF">AArcMg_2852</name>
</gene>
<dbReference type="GO" id="GO:0005975">
    <property type="term" value="P:carbohydrate metabolic process"/>
    <property type="evidence" value="ECO:0007669"/>
    <property type="project" value="InterPro"/>
</dbReference>
<dbReference type="AlphaFoldDB" id="A0A346PTJ6"/>
<protein>
    <recommendedName>
        <fullName evidence="3">Agl cluster protein AglQ</fullName>
    </recommendedName>
</protein>
<dbReference type="GeneID" id="37643345"/>
<dbReference type="OrthoDB" id="197991at2157"/>
<evidence type="ECO:0008006" key="3">
    <source>
        <dbReference type="Google" id="ProtNLM"/>
    </source>
</evidence>